<keyword evidence="5" id="KW-1185">Reference proteome</keyword>
<dbReference type="GO" id="GO:0005829">
    <property type="term" value="C:cytosol"/>
    <property type="evidence" value="ECO:0007669"/>
    <property type="project" value="TreeGrafter"/>
</dbReference>
<dbReference type="InterPro" id="IPR045079">
    <property type="entry name" value="Oxoprolinase-like"/>
</dbReference>
<evidence type="ECO:0000259" key="3">
    <source>
        <dbReference type="Pfam" id="PF19278"/>
    </source>
</evidence>
<feature type="domain" description="Hydantoinase/oxoprolinase N-terminal" evidence="2">
    <location>
        <begin position="19"/>
        <end position="196"/>
    </location>
</feature>
<comment type="caution">
    <text evidence="4">The sequence shown here is derived from an EMBL/GenBank/DDBJ whole genome shotgun (WGS) entry which is preliminary data.</text>
</comment>
<dbReference type="InterPro" id="IPR002821">
    <property type="entry name" value="Hydantoinase_A"/>
</dbReference>
<dbReference type="PANTHER" id="PTHR11365">
    <property type="entry name" value="5-OXOPROLINASE RELATED"/>
    <property type="match status" value="1"/>
</dbReference>
<feature type="domain" description="Hydantoinase A/oxoprolinase" evidence="1">
    <location>
        <begin position="217"/>
        <end position="512"/>
    </location>
</feature>
<dbReference type="AlphaFoldDB" id="A0A261SHQ2"/>
<evidence type="ECO:0000313" key="4">
    <source>
        <dbReference type="EMBL" id="OZI36968.1"/>
    </source>
</evidence>
<dbReference type="SUPFAM" id="SSF53067">
    <property type="entry name" value="Actin-like ATPase domain"/>
    <property type="match status" value="1"/>
</dbReference>
<dbReference type="InterPro" id="IPR049517">
    <property type="entry name" value="ACX-like_C"/>
</dbReference>
<dbReference type="Pfam" id="PF19278">
    <property type="entry name" value="Hydant_A_C"/>
    <property type="match status" value="1"/>
</dbReference>
<feature type="domain" description="Acetophenone carboxylase-like C-terminal" evidence="3">
    <location>
        <begin position="527"/>
        <end position="702"/>
    </location>
</feature>
<evidence type="ECO:0000313" key="5">
    <source>
        <dbReference type="Proteomes" id="UP000216020"/>
    </source>
</evidence>
<reference evidence="5" key="1">
    <citation type="submission" date="2017-05" db="EMBL/GenBank/DDBJ databases">
        <title>Complete and WGS of Bordetella genogroups.</title>
        <authorList>
            <person name="Spilker T."/>
            <person name="Lipuma J."/>
        </authorList>
    </citation>
    <scope>NUCLEOTIDE SEQUENCE [LARGE SCALE GENOMIC DNA]</scope>
    <source>
        <strain evidence="5">AU16122</strain>
    </source>
</reference>
<dbReference type="PANTHER" id="PTHR11365:SF23">
    <property type="entry name" value="HYPOTHETICAL 5-OXOPROLINASE (EUROFUNG)-RELATED"/>
    <property type="match status" value="1"/>
</dbReference>
<protein>
    <submittedName>
        <fullName evidence="4">Hydantoinase</fullName>
    </submittedName>
</protein>
<proteinExistence type="predicted"/>
<gene>
    <name evidence="4" type="ORF">CAL29_00550</name>
</gene>
<dbReference type="EMBL" id="NEVM01000001">
    <property type="protein sequence ID" value="OZI36968.1"/>
    <property type="molecule type" value="Genomic_DNA"/>
</dbReference>
<sequence>MCVISLTESRSSAVSAWAIGIDIGGTFTDVVALNYEGGGLRTLKVLTTHGDPAQGVADGVKTLVGQCGIAAADVRRIVHATTLFTNALIERRGEPTGLLTTRGFRDVLEIGNERKYDLYDLHIEAAPALVQRRWRAEIGARMDAGGQELAPVEADDVCGAVQPLVDEGVGSLAVCLLHAYVDPRHEAAVRDILARHFPALEVTLSSDVAPVIREFERMSTTCANAYIKPLANRYLTSLQDRLGKLGLPTDVLMMLSNGGLCHVDEARRTPIELLESGPAAGAISASHYSLRDSLSNLLAFDMGGTTAKLCLVENGNPSIAYGFEAARQKRFAEGSGLPIRITTVDLIEIGAGGGSIAHRDALGLLKVGPQSAGSEPGPACYGRGGEDATVTDANLVLGYLNPDYFAGGTMAIDLERARHELARVGDSVGRDVVGAAWGIHDIVAENMAGAARVHVAERGRDPRDFVLLCTGGGGPLHGYYVAQKIGVRTLVCPPAAGVASAYGLLVAPARADRSRTVSMRPGSDSLRVLENAYTELEGQVLQSLQALEATFGPVRLSRYADGRFVGQGFTLTVPLPPGPYCEGGDADGSAGEDDAQDTRKALLAAFEDAYREKFGRTPPDVPIELLNLRVSGEAPPRETPRDEGVAAGAVAAPKARRLVYFRERGDYVDTPIFDRASLRAGFRADGPLLVEDEGSTLVVGPRGRVTQSATGNLIVEILEQA</sequence>
<accession>A0A261SHQ2</accession>
<dbReference type="InterPro" id="IPR008040">
    <property type="entry name" value="Hydant_A_N"/>
</dbReference>
<dbReference type="Pfam" id="PF05378">
    <property type="entry name" value="Hydant_A_N"/>
    <property type="match status" value="1"/>
</dbReference>
<name>A0A261SHQ2_9BORD</name>
<organism evidence="4 5">
    <name type="scientific">Bordetella genomosp. 10</name>
    <dbReference type="NCBI Taxonomy" id="1416804"/>
    <lineage>
        <taxon>Bacteria</taxon>
        <taxon>Pseudomonadati</taxon>
        <taxon>Pseudomonadota</taxon>
        <taxon>Betaproteobacteria</taxon>
        <taxon>Burkholderiales</taxon>
        <taxon>Alcaligenaceae</taxon>
        <taxon>Bordetella</taxon>
    </lineage>
</organism>
<dbReference type="InterPro" id="IPR043129">
    <property type="entry name" value="ATPase_NBD"/>
</dbReference>
<dbReference type="GO" id="GO:0006749">
    <property type="term" value="P:glutathione metabolic process"/>
    <property type="evidence" value="ECO:0007669"/>
    <property type="project" value="TreeGrafter"/>
</dbReference>
<evidence type="ECO:0000259" key="2">
    <source>
        <dbReference type="Pfam" id="PF05378"/>
    </source>
</evidence>
<dbReference type="Pfam" id="PF01968">
    <property type="entry name" value="Hydantoinase_A"/>
    <property type="match status" value="1"/>
</dbReference>
<dbReference type="GO" id="GO:0017168">
    <property type="term" value="F:5-oxoprolinase (ATP-hydrolyzing) activity"/>
    <property type="evidence" value="ECO:0007669"/>
    <property type="project" value="TreeGrafter"/>
</dbReference>
<dbReference type="Proteomes" id="UP000216020">
    <property type="component" value="Unassembled WGS sequence"/>
</dbReference>
<evidence type="ECO:0000259" key="1">
    <source>
        <dbReference type="Pfam" id="PF01968"/>
    </source>
</evidence>